<dbReference type="Proteomes" id="UP000694422">
    <property type="component" value="Unplaced"/>
</dbReference>
<reference evidence="1" key="2">
    <citation type="submission" date="2025-09" db="UniProtKB">
        <authorList>
            <consortium name="Ensembl"/>
        </authorList>
    </citation>
    <scope>IDENTIFICATION</scope>
</reference>
<proteinExistence type="predicted"/>
<sequence>MLTTLILYAIHTLKDHTVSHKNVQVLHVVLVSFFIARTKRPDNYRVVKVYLGFTWLPGPDSILRLLAQQKVSEWLQVLLGVIGSSWLSCTLFICLQEKPQKDRLINLKIQKEDPKMANEINIRDLCCATAAYYSVGTGRVFCLRWFTEWTGKLTGHFMGLLLMKRKAA</sequence>
<evidence type="ECO:0000313" key="2">
    <source>
        <dbReference type="Proteomes" id="UP000694422"/>
    </source>
</evidence>
<protein>
    <submittedName>
        <fullName evidence="1">Uncharacterized protein</fullName>
    </submittedName>
</protein>
<dbReference type="Ensembl" id="ENSSDAT00000021793.1">
    <property type="protein sequence ID" value="ENSSDAP00000019055.1"/>
    <property type="gene ID" value="ENSSDAG00000017375.1"/>
</dbReference>
<reference evidence="1" key="1">
    <citation type="submission" date="2025-08" db="UniProtKB">
        <authorList>
            <consortium name="Ensembl"/>
        </authorList>
    </citation>
    <scope>IDENTIFICATION</scope>
</reference>
<dbReference type="AlphaFoldDB" id="A0A8C9Q5X4"/>
<organism evidence="1 2">
    <name type="scientific">Spermophilus dauricus</name>
    <name type="common">Daurian ground squirrel</name>
    <dbReference type="NCBI Taxonomy" id="99837"/>
    <lineage>
        <taxon>Eukaryota</taxon>
        <taxon>Metazoa</taxon>
        <taxon>Chordata</taxon>
        <taxon>Craniata</taxon>
        <taxon>Vertebrata</taxon>
        <taxon>Euteleostomi</taxon>
        <taxon>Mammalia</taxon>
        <taxon>Eutheria</taxon>
        <taxon>Euarchontoglires</taxon>
        <taxon>Glires</taxon>
        <taxon>Rodentia</taxon>
        <taxon>Sciuromorpha</taxon>
        <taxon>Sciuridae</taxon>
        <taxon>Xerinae</taxon>
        <taxon>Marmotini</taxon>
        <taxon>Spermophilus</taxon>
    </lineage>
</organism>
<accession>A0A8C9Q5X4</accession>
<keyword evidence="2" id="KW-1185">Reference proteome</keyword>
<name>A0A8C9Q5X4_SPEDA</name>
<evidence type="ECO:0000313" key="1">
    <source>
        <dbReference type="Ensembl" id="ENSSDAP00000019055.1"/>
    </source>
</evidence>